<reference evidence="2 3" key="1">
    <citation type="journal article" date="2012" name="J. Bacteriol.">
        <title>Complete genome sequence of Leuconostoc carnosum strain JB16, isolated from Kimchi.</title>
        <authorList>
            <person name="Jung J.Y."/>
            <person name="Lee S.H."/>
            <person name="Jeon C.O."/>
        </authorList>
    </citation>
    <scope>NUCLEOTIDE SEQUENCE [LARGE SCALE GENOMIC DNA]</scope>
    <source>
        <strain evidence="2 3">JB16</strain>
        <plasmid evidence="2 3">pKLC3</plasmid>
    </source>
</reference>
<dbReference type="CDD" id="cd05400">
    <property type="entry name" value="NT_2-5OAS_ClassI-CCAase"/>
    <property type="match status" value="1"/>
</dbReference>
<gene>
    <name evidence="2" type="ordered locus">C270_08286</name>
</gene>
<accession>K0DCB5</accession>
<evidence type="ECO:0000256" key="1">
    <source>
        <dbReference type="ARBA" id="ARBA00023118"/>
    </source>
</evidence>
<dbReference type="KEGG" id="lcn:C270_08286"/>
<dbReference type="RefSeq" id="WP_014975097.1">
    <property type="nucleotide sequence ID" value="NC_018675.1"/>
</dbReference>
<name>K0DCB5_LEUCJ</name>
<dbReference type="PATRIC" id="fig|1229758.3.peg.1627"/>
<dbReference type="Pfam" id="PF18144">
    <property type="entry name" value="SMODS"/>
    <property type="match status" value="1"/>
</dbReference>
<keyword evidence="2" id="KW-0614">Plasmid</keyword>
<evidence type="ECO:0000313" key="3">
    <source>
        <dbReference type="Proteomes" id="UP000006299"/>
    </source>
</evidence>
<protein>
    <recommendedName>
        <fullName evidence="4">Nucleotidyltransferase</fullName>
    </recommendedName>
</protein>
<organism evidence="2 3">
    <name type="scientific">Leuconostoc carnosum (strain JB16)</name>
    <dbReference type="NCBI Taxonomy" id="1229758"/>
    <lineage>
        <taxon>Bacteria</taxon>
        <taxon>Bacillati</taxon>
        <taxon>Bacillota</taxon>
        <taxon>Bacilli</taxon>
        <taxon>Lactobacillales</taxon>
        <taxon>Lactobacillaceae</taxon>
        <taxon>Leuconostoc</taxon>
    </lineage>
</organism>
<dbReference type="InterPro" id="IPR043519">
    <property type="entry name" value="NT_sf"/>
</dbReference>
<keyword evidence="3" id="KW-1185">Reference proteome</keyword>
<evidence type="ECO:0008006" key="4">
    <source>
        <dbReference type="Google" id="ProtNLM"/>
    </source>
</evidence>
<sequence>MNKPEANVILNLLVADAQLSQTARDEIEKHYNTLTNYLSNNSTFDSTTYVQGSVNLGTSIKPITGGTDDYDVDFAVVIPHNSDDNAEVIKTEIGSVLHNSDRYNERLEEKKRAWRINYSQSHVDIVPAKAETSEAEGIIKVTKKNDTNYTFILSAPEPFAKWFHSKETMDTDTLYSKSIAHREVNKIKDFPKQTRGSILSRTVQLLKLHRDYMFKDNDQDLKPISMIITILAAKSYQSETNLIDSLQGFFTRVMYQFSEDNEGHLLLENPVLSTENFTDKWSEYPERKEAFFNWIKQAKEDIMFYDTLSQKDYLEKISQKFTNNGENVAKSYGQYFQSIQKSGNFSYNTSNGFHVKEQGEKKIPKNTFYGM</sequence>
<dbReference type="AlphaFoldDB" id="K0DCB5"/>
<dbReference type="EMBL" id="CP003854">
    <property type="protein sequence ID" value="AFT82533.1"/>
    <property type="molecule type" value="Genomic_DNA"/>
</dbReference>
<evidence type="ECO:0000313" key="2">
    <source>
        <dbReference type="EMBL" id="AFT82533.1"/>
    </source>
</evidence>
<dbReference type="InterPro" id="IPR006116">
    <property type="entry name" value="NT_2-5OAS_ClassI-CCAase"/>
</dbReference>
<dbReference type="Gene3D" id="3.30.460.10">
    <property type="entry name" value="Beta Polymerase, domain 2"/>
    <property type="match status" value="1"/>
</dbReference>
<keyword evidence="1" id="KW-0051">Antiviral defense</keyword>
<proteinExistence type="predicted"/>
<geneLocation type="plasmid" evidence="2 3">
    <name>pKLC3</name>
</geneLocation>
<dbReference type="GO" id="GO:0016779">
    <property type="term" value="F:nucleotidyltransferase activity"/>
    <property type="evidence" value="ECO:0007669"/>
    <property type="project" value="InterPro"/>
</dbReference>
<dbReference type="Proteomes" id="UP000006299">
    <property type="component" value="Plasmid pKLC3"/>
</dbReference>
<dbReference type="HOGENOM" id="CLU_039827_0_0_9"/>
<dbReference type="GO" id="GO:0051607">
    <property type="term" value="P:defense response to virus"/>
    <property type="evidence" value="ECO:0007669"/>
    <property type="project" value="UniProtKB-KW"/>
</dbReference>